<dbReference type="GO" id="GO:0031514">
    <property type="term" value="C:motile cilium"/>
    <property type="evidence" value="ECO:0007669"/>
    <property type="project" value="UniProtKB-SubCell"/>
</dbReference>
<dbReference type="InterPro" id="IPR039308">
    <property type="entry name" value="GAS8"/>
</dbReference>
<dbReference type="PANTHER" id="PTHR31543">
    <property type="entry name" value="DYNEIN REGULATORY COMPLEX SUBUNIT 4"/>
    <property type="match status" value="1"/>
</dbReference>
<dbReference type="GO" id="GO:0008017">
    <property type="term" value="F:microtubule binding"/>
    <property type="evidence" value="ECO:0007669"/>
    <property type="project" value="InterPro"/>
</dbReference>
<evidence type="ECO:0000256" key="11">
    <source>
        <dbReference type="ARBA" id="ARBA00023273"/>
    </source>
</evidence>
<evidence type="ECO:0000256" key="7">
    <source>
        <dbReference type="ARBA" id="ARBA00022846"/>
    </source>
</evidence>
<accession>A0A673ZQH2</accession>
<dbReference type="InParanoid" id="A0A673ZQH2"/>
<dbReference type="GeneTree" id="ENSGT00390000009477"/>
<feature type="domain" description="Growth arrest-specific protein 8" evidence="14">
    <location>
        <begin position="214"/>
        <end position="392"/>
    </location>
</feature>
<name>A0A673ZQH2_SALTR</name>
<keyword evidence="11" id="KW-0966">Cell projection</keyword>
<reference evidence="15" key="1">
    <citation type="submission" date="2025-08" db="UniProtKB">
        <authorList>
            <consortium name="Ensembl"/>
        </authorList>
    </citation>
    <scope>IDENTIFICATION</scope>
</reference>
<sequence length="450" mass="53125">TRSSMHLLIKPVTDVVYSSMPSEESRNIFQSLEEHIVRLREELDRQREERNYFQLERDKIHTFWEITKRHLDERKADLRNRDWKRLRSVYKQKMKHLLYEHQNSISELKGEGVVSNKLMQKEHAELENELCKGMCTLKVDIKEQELSNENLIKGLKLNNDQEITKMRNDFEGQVQEIEAKYEKKMQMLRQEQDLRRKTEIHEIEERKNSQINTLMKNHEKAFSDIKNNYNDITLNNLALINSLKEQMEEMKRKEERLEKDLAEVLLQNKRLTEPLQRAKEEVAELQKQLANYEKDKTSLAVAHLKEMKDLKWEHEVLEQRWSVDDLYKKFIQEVQQKSGFKNLLLERKLGALTNTLEKEAQFNKVLFCSQTTIFVFSLQEVLDSKNIAIKDLQYELARVCKAHNDLLRTYEAKLQAFGIPMEELGFKPLESSVAGHSLGQGPAGLVSAPT</sequence>
<evidence type="ECO:0000256" key="1">
    <source>
        <dbReference type="ARBA" id="ARBA00004230"/>
    </source>
</evidence>
<evidence type="ECO:0000256" key="10">
    <source>
        <dbReference type="ARBA" id="ARBA00023212"/>
    </source>
</evidence>
<evidence type="ECO:0000256" key="9">
    <source>
        <dbReference type="ARBA" id="ARBA00023069"/>
    </source>
</evidence>
<gene>
    <name evidence="15" type="primary">GAS8</name>
</gene>
<dbReference type="GO" id="GO:0031267">
    <property type="term" value="F:small GTPase binding"/>
    <property type="evidence" value="ECO:0007669"/>
    <property type="project" value="InterPro"/>
</dbReference>
<keyword evidence="16" id="KW-1185">Reference proteome</keyword>
<evidence type="ECO:0000259" key="14">
    <source>
        <dbReference type="Pfam" id="PF13851"/>
    </source>
</evidence>
<keyword evidence="10" id="KW-0206">Cytoskeleton</keyword>
<evidence type="ECO:0000256" key="5">
    <source>
        <dbReference type="ARBA" id="ARBA00022490"/>
    </source>
</evidence>
<evidence type="ECO:0000313" key="15">
    <source>
        <dbReference type="Ensembl" id="ENSSTUP00000049574.1"/>
    </source>
</evidence>
<dbReference type="OMA" id="MELTNHY"/>
<keyword evidence="6" id="KW-0493">Microtubule</keyword>
<feature type="coiled-coil region" evidence="13">
    <location>
        <begin position="167"/>
        <end position="194"/>
    </location>
</feature>
<keyword evidence="7" id="KW-0282">Flagellum</keyword>
<evidence type="ECO:0000256" key="13">
    <source>
        <dbReference type="SAM" id="Coils"/>
    </source>
</evidence>
<organism evidence="15 16">
    <name type="scientific">Salmo trutta</name>
    <name type="common">Brown trout</name>
    <dbReference type="NCBI Taxonomy" id="8032"/>
    <lineage>
        <taxon>Eukaryota</taxon>
        <taxon>Metazoa</taxon>
        <taxon>Chordata</taxon>
        <taxon>Craniata</taxon>
        <taxon>Vertebrata</taxon>
        <taxon>Euteleostomi</taxon>
        <taxon>Actinopterygii</taxon>
        <taxon>Neopterygii</taxon>
        <taxon>Teleostei</taxon>
        <taxon>Protacanthopterygii</taxon>
        <taxon>Salmoniformes</taxon>
        <taxon>Salmonidae</taxon>
        <taxon>Salmoninae</taxon>
        <taxon>Salmo</taxon>
    </lineage>
</organism>
<keyword evidence="8 13" id="KW-0175">Coiled coil</keyword>
<dbReference type="FunCoup" id="A0A673ZQH2">
    <property type="interactions" value="541"/>
</dbReference>
<protein>
    <recommendedName>
        <fullName evidence="4">Dynein regulatory complex subunit 4</fullName>
    </recommendedName>
    <alternativeName>
        <fullName evidence="12">Growth arrest-specific protein 8</fullName>
    </alternativeName>
</protein>
<comment type="similarity">
    <text evidence="3">Belongs to the DRC4 family.</text>
</comment>
<evidence type="ECO:0000256" key="4">
    <source>
        <dbReference type="ARBA" id="ARBA00021301"/>
    </source>
</evidence>
<dbReference type="Pfam" id="PF13851">
    <property type="entry name" value="GAS"/>
    <property type="match status" value="1"/>
</dbReference>
<dbReference type="Ensembl" id="ENSSTUT00000051831.1">
    <property type="protein sequence ID" value="ENSSTUP00000049574.1"/>
    <property type="gene ID" value="ENSSTUG00000020922.1"/>
</dbReference>
<keyword evidence="5" id="KW-0963">Cytoplasm</keyword>
<comment type="subcellular location">
    <subcellularLocation>
        <location evidence="1">Cell projection</location>
        <location evidence="1">Cilium</location>
        <location evidence="1">Flagellum</location>
    </subcellularLocation>
    <subcellularLocation>
        <location evidence="2">Cytoplasm</location>
        <location evidence="2">Cytoskeleton</location>
    </subcellularLocation>
</comment>
<evidence type="ECO:0000256" key="8">
    <source>
        <dbReference type="ARBA" id="ARBA00023054"/>
    </source>
</evidence>
<feature type="coiled-coil region" evidence="13">
    <location>
        <begin position="236"/>
        <end position="302"/>
    </location>
</feature>
<dbReference type="InterPro" id="IPR025593">
    <property type="entry name" value="GAS8_dom"/>
</dbReference>
<feature type="coiled-coil region" evidence="13">
    <location>
        <begin position="22"/>
        <end position="56"/>
    </location>
</feature>
<dbReference type="GO" id="GO:0030317">
    <property type="term" value="P:flagellated sperm motility"/>
    <property type="evidence" value="ECO:0007669"/>
    <property type="project" value="TreeGrafter"/>
</dbReference>
<reference evidence="15" key="2">
    <citation type="submission" date="2025-09" db="UniProtKB">
        <authorList>
            <consortium name="Ensembl"/>
        </authorList>
    </citation>
    <scope>IDENTIFICATION</scope>
</reference>
<evidence type="ECO:0000256" key="2">
    <source>
        <dbReference type="ARBA" id="ARBA00004245"/>
    </source>
</evidence>
<dbReference type="GO" id="GO:0005794">
    <property type="term" value="C:Golgi apparatus"/>
    <property type="evidence" value="ECO:0007669"/>
    <property type="project" value="TreeGrafter"/>
</dbReference>
<evidence type="ECO:0000256" key="12">
    <source>
        <dbReference type="ARBA" id="ARBA00031568"/>
    </source>
</evidence>
<proteinExistence type="inferred from homology"/>
<dbReference type="GO" id="GO:0005874">
    <property type="term" value="C:microtubule"/>
    <property type="evidence" value="ECO:0007669"/>
    <property type="project" value="UniProtKB-KW"/>
</dbReference>
<dbReference type="AlphaFoldDB" id="A0A673ZQH2"/>
<evidence type="ECO:0000256" key="6">
    <source>
        <dbReference type="ARBA" id="ARBA00022701"/>
    </source>
</evidence>
<evidence type="ECO:0000256" key="3">
    <source>
        <dbReference type="ARBA" id="ARBA00009859"/>
    </source>
</evidence>
<dbReference type="PANTHER" id="PTHR31543:SF0">
    <property type="entry name" value="DYNEIN REGULATORY COMPLEX SUBUNIT 4"/>
    <property type="match status" value="1"/>
</dbReference>
<evidence type="ECO:0000313" key="16">
    <source>
        <dbReference type="Proteomes" id="UP000472277"/>
    </source>
</evidence>
<keyword evidence="9" id="KW-0969">Cilium</keyword>
<dbReference type="Proteomes" id="UP000472277">
    <property type="component" value="Chromosome 12"/>
</dbReference>